<dbReference type="InterPro" id="IPR012337">
    <property type="entry name" value="RNaseH-like_sf"/>
</dbReference>
<dbReference type="Gene3D" id="3.30.420.140">
    <property type="entry name" value="YqgF/RNase H-like domain"/>
    <property type="match status" value="1"/>
</dbReference>
<dbReference type="Pfam" id="PF03652">
    <property type="entry name" value="RuvX"/>
    <property type="match status" value="1"/>
</dbReference>
<dbReference type="EC" id="3.1.-.-" evidence="5"/>
<organism evidence="7 8">
    <name type="scientific">Arthrobacter halodurans</name>
    <dbReference type="NCBI Taxonomy" id="516699"/>
    <lineage>
        <taxon>Bacteria</taxon>
        <taxon>Bacillati</taxon>
        <taxon>Actinomycetota</taxon>
        <taxon>Actinomycetes</taxon>
        <taxon>Micrococcales</taxon>
        <taxon>Micrococcaceae</taxon>
        <taxon>Arthrobacter</taxon>
    </lineage>
</organism>
<dbReference type="HAMAP" id="MF_00651">
    <property type="entry name" value="Nuclease_YqgF"/>
    <property type="match status" value="1"/>
</dbReference>
<protein>
    <recommendedName>
        <fullName evidence="5">Putative pre-16S rRNA nuclease</fullName>
        <ecNumber evidence="5">3.1.-.-</ecNumber>
    </recommendedName>
</protein>
<keyword evidence="2 5" id="KW-0690">Ribosome biogenesis</keyword>
<dbReference type="SMART" id="SM00732">
    <property type="entry name" value="YqgFc"/>
    <property type="match status" value="1"/>
</dbReference>
<dbReference type="EMBL" id="JBHDLJ010000004">
    <property type="protein sequence ID" value="MFB0834403.1"/>
    <property type="molecule type" value="Genomic_DNA"/>
</dbReference>
<evidence type="ECO:0000256" key="2">
    <source>
        <dbReference type="ARBA" id="ARBA00022517"/>
    </source>
</evidence>
<proteinExistence type="inferred from homology"/>
<evidence type="ECO:0000256" key="5">
    <source>
        <dbReference type="HAMAP-Rule" id="MF_00651"/>
    </source>
</evidence>
<dbReference type="CDD" id="cd16964">
    <property type="entry name" value="YqgF"/>
    <property type="match status" value="1"/>
</dbReference>
<gene>
    <name evidence="7" type="primary">ruvX</name>
    <name evidence="7" type="ORF">ACETWP_07375</name>
</gene>
<dbReference type="NCBIfam" id="TIGR00250">
    <property type="entry name" value="RNAse_H_YqgF"/>
    <property type="match status" value="1"/>
</dbReference>
<comment type="similarity">
    <text evidence="5">Belongs to the YqgF HJR family.</text>
</comment>
<dbReference type="PANTHER" id="PTHR33317">
    <property type="entry name" value="POLYNUCLEOTIDYL TRANSFERASE, RIBONUCLEASE H-LIKE SUPERFAMILY PROTEIN"/>
    <property type="match status" value="1"/>
</dbReference>
<dbReference type="Proteomes" id="UP001575652">
    <property type="component" value="Unassembled WGS sequence"/>
</dbReference>
<evidence type="ECO:0000259" key="6">
    <source>
        <dbReference type="SMART" id="SM00732"/>
    </source>
</evidence>
<dbReference type="InterPro" id="IPR037027">
    <property type="entry name" value="YqgF/RNaseH-like_dom_sf"/>
</dbReference>
<keyword evidence="1 5" id="KW-0963">Cytoplasm</keyword>
<comment type="function">
    <text evidence="5">Could be a nuclease involved in processing of the 5'-end of pre-16S rRNA.</text>
</comment>
<comment type="subcellular location">
    <subcellularLocation>
        <location evidence="5">Cytoplasm</location>
    </subcellularLocation>
</comment>
<dbReference type="InterPro" id="IPR006641">
    <property type="entry name" value="YqgF/RNaseH-like_dom"/>
</dbReference>
<keyword evidence="4 5" id="KW-0378">Hydrolase</keyword>
<sequence length="171" mass="18524">MAGDDFRRGVRLGVDVGLVRVGVAVCDPDGMLATPLRTLKRDAKKNHDLRLLADLAVEREAIQVYVGLPRSLGGGETASTRMARDYAQSLAERLRSAGSGATVWLVDERLTTVSAHRSLREAGLDGRKHRQVVDQVAAADILQHALNMQKSLKRDVGVAVECDSRPATDQT</sequence>
<dbReference type="PANTHER" id="PTHR33317:SF4">
    <property type="entry name" value="POLYNUCLEOTIDYL TRANSFERASE, RIBONUCLEASE H-LIKE SUPERFAMILY PROTEIN"/>
    <property type="match status" value="1"/>
</dbReference>
<evidence type="ECO:0000256" key="4">
    <source>
        <dbReference type="ARBA" id="ARBA00022801"/>
    </source>
</evidence>
<evidence type="ECO:0000313" key="8">
    <source>
        <dbReference type="Proteomes" id="UP001575652"/>
    </source>
</evidence>
<dbReference type="SUPFAM" id="SSF53098">
    <property type="entry name" value="Ribonuclease H-like"/>
    <property type="match status" value="1"/>
</dbReference>
<accession>A0ABV4UN92</accession>
<reference evidence="7 8" key="1">
    <citation type="submission" date="2024-09" db="EMBL/GenBank/DDBJ databases">
        <authorList>
            <person name="Salinas-Garcia M.A."/>
            <person name="Prieme A."/>
        </authorList>
    </citation>
    <scope>NUCLEOTIDE SEQUENCE [LARGE SCALE GENOMIC DNA]</scope>
    <source>
        <strain evidence="7 8">DSM 21081</strain>
    </source>
</reference>
<keyword evidence="8" id="KW-1185">Reference proteome</keyword>
<keyword evidence="3 5" id="KW-0540">Nuclease</keyword>
<comment type="caution">
    <text evidence="7">The sequence shown here is derived from an EMBL/GenBank/DDBJ whole genome shotgun (WGS) entry which is preliminary data.</text>
</comment>
<dbReference type="InterPro" id="IPR005227">
    <property type="entry name" value="YqgF"/>
</dbReference>
<dbReference type="RefSeq" id="WP_373971569.1">
    <property type="nucleotide sequence ID" value="NZ_JBHDLJ010000004.1"/>
</dbReference>
<evidence type="ECO:0000256" key="3">
    <source>
        <dbReference type="ARBA" id="ARBA00022722"/>
    </source>
</evidence>
<name>A0ABV4UN92_9MICC</name>
<evidence type="ECO:0000256" key="1">
    <source>
        <dbReference type="ARBA" id="ARBA00022490"/>
    </source>
</evidence>
<feature type="domain" description="YqgF/RNase H-like" evidence="6">
    <location>
        <begin position="9"/>
        <end position="115"/>
    </location>
</feature>
<evidence type="ECO:0000313" key="7">
    <source>
        <dbReference type="EMBL" id="MFB0834403.1"/>
    </source>
</evidence>